<reference evidence="4 5" key="1">
    <citation type="submission" date="2019-01" db="EMBL/GenBank/DDBJ databases">
        <title>Nocardioides guangzhouensis sp. nov., an actinobacterium isolated from soil.</title>
        <authorList>
            <person name="Fu Y."/>
            <person name="Cai Y."/>
            <person name="Lin Z."/>
            <person name="Chen P."/>
        </authorList>
    </citation>
    <scope>NUCLEOTIDE SEQUENCE [LARGE SCALE GENOMIC DNA]</scope>
    <source>
        <strain evidence="4 5">NBRC 105384</strain>
    </source>
</reference>
<evidence type="ECO:0000256" key="2">
    <source>
        <dbReference type="SAM" id="Phobius"/>
    </source>
</evidence>
<dbReference type="Pfam" id="PF07228">
    <property type="entry name" value="SpoIIE"/>
    <property type="match status" value="1"/>
</dbReference>
<keyword evidence="1" id="KW-0378">Hydrolase</keyword>
<evidence type="ECO:0000259" key="3">
    <source>
        <dbReference type="SMART" id="SM00331"/>
    </source>
</evidence>
<evidence type="ECO:0000313" key="4">
    <source>
        <dbReference type="EMBL" id="RYU13167.1"/>
    </source>
</evidence>
<feature type="transmembrane region" description="Helical" evidence="2">
    <location>
        <begin position="44"/>
        <end position="62"/>
    </location>
</feature>
<evidence type="ECO:0000256" key="1">
    <source>
        <dbReference type="ARBA" id="ARBA00022801"/>
    </source>
</evidence>
<accession>A0A4Q5J3G1</accession>
<dbReference type="InterPro" id="IPR052016">
    <property type="entry name" value="Bact_Sigma-Reg"/>
</dbReference>
<dbReference type="EMBL" id="SDPU01000020">
    <property type="protein sequence ID" value="RYU13167.1"/>
    <property type="molecule type" value="Genomic_DNA"/>
</dbReference>
<keyword evidence="2" id="KW-0472">Membrane</keyword>
<organism evidence="4 5">
    <name type="scientific">Nocardioides iriomotensis</name>
    <dbReference type="NCBI Taxonomy" id="715784"/>
    <lineage>
        <taxon>Bacteria</taxon>
        <taxon>Bacillati</taxon>
        <taxon>Actinomycetota</taxon>
        <taxon>Actinomycetes</taxon>
        <taxon>Propionibacteriales</taxon>
        <taxon>Nocardioidaceae</taxon>
        <taxon>Nocardioides</taxon>
    </lineage>
</organism>
<dbReference type="PANTHER" id="PTHR43156">
    <property type="entry name" value="STAGE II SPORULATION PROTEIN E-RELATED"/>
    <property type="match status" value="1"/>
</dbReference>
<keyword evidence="5" id="KW-1185">Reference proteome</keyword>
<dbReference type="SMART" id="SM00331">
    <property type="entry name" value="PP2C_SIG"/>
    <property type="match status" value="1"/>
</dbReference>
<feature type="domain" description="PPM-type phosphatase" evidence="3">
    <location>
        <begin position="94"/>
        <end position="307"/>
    </location>
</feature>
<comment type="caution">
    <text evidence="4">The sequence shown here is derived from an EMBL/GenBank/DDBJ whole genome shotgun (WGS) entry which is preliminary data.</text>
</comment>
<sequence length="308" mass="32853">MIPMVLASSALNPRTLPWFVVYVLGVMVIVVAATANDQLDGRRVGGVVVSFAVGLIILVSSFRRSQLGVAGARSESMLVDLRDRITKQGHIPNLPEGWYAEAVTRSAGASSFAGDFMVASLSRDGRHFEVAVVDVSGKGEQAGTRALLLSGAFGGLLGSMPATNFLPAANDYLLRQDWSEGFATAVHMSLDLATGQFEIRSAGHPPAVQMKAGSGRWAVHEAEGPILGLMSDAEFTTVTGTLNKGDALLMFTDGLVETPTRDISLGIDKLLGQGERLLRSGFEGGARRLIVQNDSMNDDRALFLLHRR</sequence>
<dbReference type="Gene3D" id="3.60.40.10">
    <property type="entry name" value="PPM-type phosphatase domain"/>
    <property type="match status" value="1"/>
</dbReference>
<protein>
    <submittedName>
        <fullName evidence="4">Serine/threonine-protein phosphatase</fullName>
    </submittedName>
</protein>
<proteinExistence type="predicted"/>
<dbReference type="AlphaFoldDB" id="A0A4Q5J3G1"/>
<dbReference type="GO" id="GO:0016791">
    <property type="term" value="F:phosphatase activity"/>
    <property type="evidence" value="ECO:0007669"/>
    <property type="project" value="TreeGrafter"/>
</dbReference>
<feature type="transmembrane region" description="Helical" evidence="2">
    <location>
        <begin position="16"/>
        <end position="35"/>
    </location>
</feature>
<dbReference type="SUPFAM" id="SSF81606">
    <property type="entry name" value="PP2C-like"/>
    <property type="match status" value="1"/>
</dbReference>
<keyword evidence="2" id="KW-1133">Transmembrane helix</keyword>
<name>A0A4Q5J3G1_9ACTN</name>
<dbReference type="InterPro" id="IPR036457">
    <property type="entry name" value="PPM-type-like_dom_sf"/>
</dbReference>
<dbReference type="OrthoDB" id="4935951at2"/>
<keyword evidence="2" id="KW-0812">Transmembrane</keyword>
<dbReference type="Proteomes" id="UP000291189">
    <property type="component" value="Unassembled WGS sequence"/>
</dbReference>
<dbReference type="PANTHER" id="PTHR43156:SF2">
    <property type="entry name" value="STAGE II SPORULATION PROTEIN E"/>
    <property type="match status" value="1"/>
</dbReference>
<gene>
    <name evidence="4" type="ORF">ETU37_09100</name>
</gene>
<evidence type="ECO:0000313" key="5">
    <source>
        <dbReference type="Proteomes" id="UP000291189"/>
    </source>
</evidence>
<dbReference type="InterPro" id="IPR001932">
    <property type="entry name" value="PPM-type_phosphatase-like_dom"/>
</dbReference>